<keyword evidence="4" id="KW-1185">Reference proteome</keyword>
<keyword evidence="2" id="KW-0812">Transmembrane</keyword>
<feature type="compositionally biased region" description="Basic and acidic residues" evidence="1">
    <location>
        <begin position="726"/>
        <end position="735"/>
    </location>
</feature>
<evidence type="ECO:0000313" key="4">
    <source>
        <dbReference type="Proteomes" id="UP000076837"/>
    </source>
</evidence>
<keyword evidence="2" id="KW-0472">Membrane</keyword>
<feature type="compositionally biased region" description="Acidic residues" evidence="1">
    <location>
        <begin position="1195"/>
        <end position="1204"/>
    </location>
</feature>
<dbReference type="EMBL" id="JYNV01000223">
    <property type="protein sequence ID" value="KZM22190.1"/>
    <property type="molecule type" value="Genomic_DNA"/>
</dbReference>
<dbReference type="STRING" id="5454.A0A163C3Y3"/>
<feature type="region of interest" description="Disordered" evidence="1">
    <location>
        <begin position="1160"/>
        <end position="1250"/>
    </location>
</feature>
<feature type="compositionally biased region" description="Acidic residues" evidence="1">
    <location>
        <begin position="1214"/>
        <end position="1229"/>
    </location>
</feature>
<feature type="transmembrane region" description="Helical" evidence="2">
    <location>
        <begin position="60"/>
        <end position="81"/>
    </location>
</feature>
<evidence type="ECO:0000313" key="3">
    <source>
        <dbReference type="EMBL" id="KZM22190.1"/>
    </source>
</evidence>
<gene>
    <name evidence="3" type="ORF">ST47_g6670</name>
</gene>
<sequence>MVNTIDDHRTLLESPDDVSLPRMISTDTIALPLLGGSVVRKGPASWPMSPRPIQRSWPEVLWGAAFDIFLFAFAVAFLAFASCVSRYDQASISEHLQATKMLQGATKYGPTIFPILFAMIMGRATHAILRWRLELGERIGVLDTLASSTSLTATMVSQFQLRSISTIGIALVTIWALSPVGGQASIRQLSNGTKVQTHHTTFQYMVHNGFGSSFQHSDKAQPIEYLDTLFKSAIIAPAATRATPLDPWGNVKVPRIEQYENNASPDDDGWFDVGAGNTSIYTSLIGIPMAGADSSAYINYSTTIHTPYLNVNCALNSSIDLDWVRTHPPDRTRFQNSSGISALIFAEQSRQRVKLTDLRPYQFSYVTLSFEDDFKLDCNVTNSYVESRLVCPHVSDCKIDKIRRSLLNHLPENWTMLDIHYNNPSMAFGSFIRSFGGDGNAATLLDRYLSDPTLDVSDKTMYRVNRTTEVNYSLRFMQLLNSYFTGMNSLYAITGGLNNDTAYYWDNETSFVPEVSTNNLTIAAYNTTDYAGIYNWTGESKKARVWQSEGLRCTVTEILIANKPWVATLAFVSIVLIAASLVSPLIHCFLINGPEVMMNISSLATRHNPHVPLPDDGSFMEASDRARLLKNVRIRYGDIEGQAGVGRLVIGVPRNLDGQAIDKVDQKPSLSRSGLQNNGIQFIEKVHQLEELEDWLQPISYQLTRKRTQPPKEARKVFKRELKEFRDSGQDHDEASEGDWSLQPGKTNEGLVCPAQKFEVETCQQAAEKVRRWRKRNENEPKWTQFFRRYIFEDFSDVQGDVDFHRETIYGWELHEDVLWNEFPQWVQSDLEVQRPTRPKPDLTYGFKIIETATELYSDYKHDRHVESFSLPWLSELRSRKKGSVISSPTTKLHQAAKSKRVTLSAKDLMCFPWAIVEVKHGIERPNTSDGHMRQNKTKESKHEKRKQFCYCQAANASAAGLVLREELAIVAEDKSESHDALVMFSFTCVGPTVKLWITYREKPSEHTSKRERSQKSKHAQRRGRIIMVCIWATSLELTWGVMALRMIVENMQEWVYARVKPEISRWIRIVHEHPPQTISLTPNGDTVVQRRRAASCEPLSERMDFKRWDLPALGERHSTPRAKAMPLLPRGKTAPGSIDRWKVKSDVPRIQLNGFIEANTGDTSDSAVEGCSSVHASGCESEEDDQEKLSGFIYDDEPSEDDKSDASYVPSSSEDDSTESENAEEEELELRIDDYDTESGEASSENGDVEDVEERQLWCVFIKQGMSQQLPAWVDDEFLKKAVEKGTNIVRVAHALAHDKNRGMSPEGVFSVLQLIRSFEEDVDVQSAGTSN</sequence>
<accession>A0A163C3Y3</accession>
<feature type="region of interest" description="Disordered" evidence="1">
    <location>
        <begin position="726"/>
        <end position="746"/>
    </location>
</feature>
<proteinExistence type="predicted"/>
<evidence type="ECO:0000256" key="1">
    <source>
        <dbReference type="SAM" id="MobiDB-lite"/>
    </source>
</evidence>
<name>A0A163C3Y3_DIDRA</name>
<organism evidence="3 4">
    <name type="scientific">Didymella rabiei</name>
    <name type="common">Chickpea ascochyta blight fungus</name>
    <name type="synonym">Mycosphaerella rabiei</name>
    <dbReference type="NCBI Taxonomy" id="5454"/>
    <lineage>
        <taxon>Eukaryota</taxon>
        <taxon>Fungi</taxon>
        <taxon>Dikarya</taxon>
        <taxon>Ascomycota</taxon>
        <taxon>Pezizomycotina</taxon>
        <taxon>Dothideomycetes</taxon>
        <taxon>Pleosporomycetidae</taxon>
        <taxon>Pleosporales</taxon>
        <taxon>Pleosporineae</taxon>
        <taxon>Didymellaceae</taxon>
        <taxon>Ascochyta</taxon>
    </lineage>
</organism>
<keyword evidence="2" id="KW-1133">Transmembrane helix</keyword>
<dbReference type="Proteomes" id="UP000076837">
    <property type="component" value="Unassembled WGS sequence"/>
</dbReference>
<evidence type="ECO:0000256" key="2">
    <source>
        <dbReference type="SAM" id="Phobius"/>
    </source>
</evidence>
<protein>
    <submittedName>
        <fullName evidence="3">Uncharacterized protein</fullName>
    </submittedName>
</protein>
<comment type="caution">
    <text evidence="3">The sequence shown here is derived from an EMBL/GenBank/DDBJ whole genome shotgun (WGS) entry which is preliminary data.</text>
</comment>
<reference evidence="3 4" key="1">
    <citation type="journal article" date="2016" name="Sci. Rep.">
        <title>Draft genome sequencing and secretome analysis of fungal phytopathogen Ascochyta rabiei provides insight into the necrotrophic effector repertoire.</title>
        <authorList>
            <person name="Verma S."/>
            <person name="Gazara R.K."/>
            <person name="Nizam S."/>
            <person name="Parween S."/>
            <person name="Chattopadhyay D."/>
            <person name="Verma P.K."/>
        </authorList>
    </citation>
    <scope>NUCLEOTIDE SEQUENCE [LARGE SCALE GENOMIC DNA]</scope>
    <source>
        <strain evidence="3 4">ArDII</strain>
    </source>
</reference>